<evidence type="ECO:0000313" key="4">
    <source>
        <dbReference type="Proteomes" id="UP001206639"/>
    </source>
</evidence>
<evidence type="ECO:0000256" key="1">
    <source>
        <dbReference type="SAM" id="MobiDB-lite"/>
    </source>
</evidence>
<feature type="compositionally biased region" description="Basic and acidic residues" evidence="1">
    <location>
        <begin position="1"/>
        <end position="12"/>
    </location>
</feature>
<feature type="region of interest" description="Disordered" evidence="1">
    <location>
        <begin position="44"/>
        <end position="63"/>
    </location>
</feature>
<feature type="region of interest" description="Disordered" evidence="1">
    <location>
        <begin position="290"/>
        <end position="406"/>
    </location>
</feature>
<evidence type="ECO:0000313" key="3">
    <source>
        <dbReference type="EMBL" id="MCT7660014.1"/>
    </source>
</evidence>
<gene>
    <name evidence="3" type="ORF">N4S67_16480</name>
</gene>
<feature type="compositionally biased region" description="Basic and acidic residues" evidence="1">
    <location>
        <begin position="193"/>
        <end position="206"/>
    </location>
</feature>
<keyword evidence="4" id="KW-1185">Reference proteome</keyword>
<keyword evidence="2" id="KW-1133">Transmembrane helix</keyword>
<feature type="compositionally biased region" description="Acidic residues" evidence="1">
    <location>
        <begin position="13"/>
        <end position="22"/>
    </location>
</feature>
<sequence length="406" mass="42852">MTEREAPSRDFDYASDDLDDDGGWFGHAPFVQEHHTEPIPLAAELVDSPTQPDNGQSDYYGEPEQISVHPDLIEDPALEYAAADDPYPVGSDEAAAPAEPGLNGSVTHPDFAPAADYYEPVASPAEPHVNGTFADTEYDASTGYDEPGYEPEPEYIEPESEYSADDFAESAPALVAPNLSGAHTPTAYQPPEASHEPEPEHERFDAYDAAPDEPELNAVPVPTERTSPRTDPAWTTNGQLRLTEINPLDFKRSTRPPWYRGRRALVGLIAAAVIVLFVVIVSLVIGNTGTEETTGPAPAPSTTPAPATSSAPVVPSAVQPALTSAPAPPPPPPPPPAAPPPPAPVQDNAPAYTPRYQPPRSDPPAERKPDTGVTRAPISVAPDHKATPSGPEVGKHGANDGGTGWG</sequence>
<feature type="transmembrane region" description="Helical" evidence="2">
    <location>
        <begin position="264"/>
        <end position="285"/>
    </location>
</feature>
<feature type="compositionally biased region" description="Polar residues" evidence="1">
    <location>
        <begin position="48"/>
        <end position="57"/>
    </location>
</feature>
<dbReference type="Proteomes" id="UP001206639">
    <property type="component" value="Unassembled WGS sequence"/>
</dbReference>
<dbReference type="EMBL" id="JAODWD010000004">
    <property type="protein sequence ID" value="MCT7660014.1"/>
    <property type="molecule type" value="Genomic_DNA"/>
</dbReference>
<feature type="compositionally biased region" description="Acidic residues" evidence="1">
    <location>
        <begin position="147"/>
        <end position="168"/>
    </location>
</feature>
<reference evidence="4" key="1">
    <citation type="submission" date="2023-07" db="EMBL/GenBank/DDBJ databases">
        <authorList>
            <person name="Deng Y."/>
            <person name="Zhang Y.-Q."/>
        </authorList>
    </citation>
    <scope>NUCLEOTIDE SEQUENCE [LARGE SCALE GENOMIC DNA]</scope>
    <source>
        <strain evidence="4">CPCC 205710</strain>
    </source>
</reference>
<feature type="region of interest" description="Disordered" evidence="1">
    <location>
        <begin position="122"/>
        <end position="235"/>
    </location>
</feature>
<comment type="caution">
    <text evidence="3">The sequence shown here is derived from an EMBL/GenBank/DDBJ whole genome shotgun (WGS) entry which is preliminary data.</text>
</comment>
<feature type="region of interest" description="Disordered" evidence="1">
    <location>
        <begin position="1"/>
        <end position="28"/>
    </location>
</feature>
<feature type="compositionally biased region" description="Low complexity" evidence="1">
    <location>
        <begin position="304"/>
        <end position="317"/>
    </location>
</feature>
<dbReference type="RefSeq" id="WP_260994094.1">
    <property type="nucleotide sequence ID" value="NZ_JAODWD010000004.1"/>
</dbReference>
<protein>
    <submittedName>
        <fullName evidence="3">Uncharacterized protein</fullName>
    </submittedName>
</protein>
<feature type="compositionally biased region" description="Pro residues" evidence="1">
    <location>
        <begin position="326"/>
        <end position="344"/>
    </location>
</feature>
<feature type="region of interest" description="Disordered" evidence="1">
    <location>
        <begin position="83"/>
        <end position="108"/>
    </location>
</feature>
<keyword evidence="2" id="KW-0472">Membrane</keyword>
<proteinExistence type="predicted"/>
<name>A0ABT2MCL8_9MYCO</name>
<dbReference type="PRINTS" id="PR01217">
    <property type="entry name" value="PRICHEXTENSN"/>
</dbReference>
<accession>A0ABT2MCL8</accession>
<organism evidence="3 4">
    <name type="scientific">Mycobacterium deserti</name>
    <dbReference type="NCBI Taxonomy" id="2978347"/>
    <lineage>
        <taxon>Bacteria</taxon>
        <taxon>Bacillati</taxon>
        <taxon>Actinomycetota</taxon>
        <taxon>Actinomycetes</taxon>
        <taxon>Mycobacteriales</taxon>
        <taxon>Mycobacteriaceae</taxon>
        <taxon>Mycobacterium</taxon>
    </lineage>
</organism>
<evidence type="ECO:0000256" key="2">
    <source>
        <dbReference type="SAM" id="Phobius"/>
    </source>
</evidence>
<keyword evidence="2" id="KW-0812">Transmembrane</keyword>